<comment type="caution">
    <text evidence="2">The sequence shown here is derived from an EMBL/GenBank/DDBJ whole genome shotgun (WGS) entry which is preliminary data.</text>
</comment>
<dbReference type="Gene3D" id="2.60.40.10">
    <property type="entry name" value="Immunoglobulins"/>
    <property type="match status" value="1"/>
</dbReference>
<dbReference type="AlphaFoldDB" id="A0A1L9BF54"/>
<dbReference type="InterPro" id="IPR013783">
    <property type="entry name" value="Ig-like_fold"/>
</dbReference>
<dbReference type="Pfam" id="PF16403">
    <property type="entry name" value="Bact_surface_Ig-like"/>
    <property type="match status" value="1"/>
</dbReference>
<gene>
    <name evidence="2" type="ORF">BON30_07930</name>
</gene>
<organism evidence="2 3">
    <name type="scientific">Cystobacter ferrugineus</name>
    <dbReference type="NCBI Taxonomy" id="83449"/>
    <lineage>
        <taxon>Bacteria</taxon>
        <taxon>Pseudomonadati</taxon>
        <taxon>Myxococcota</taxon>
        <taxon>Myxococcia</taxon>
        <taxon>Myxococcales</taxon>
        <taxon>Cystobacterineae</taxon>
        <taxon>Archangiaceae</taxon>
        <taxon>Cystobacter</taxon>
    </lineage>
</organism>
<accession>A0A1L9BF54</accession>
<proteinExistence type="predicted"/>
<dbReference type="EMBL" id="MPIN01000002">
    <property type="protein sequence ID" value="OJH40848.1"/>
    <property type="molecule type" value="Genomic_DNA"/>
</dbReference>
<dbReference type="InterPro" id="IPR032179">
    <property type="entry name" value="Cry22Aa_Ig-like"/>
</dbReference>
<sequence length="599" mass="63622">MVIPDSRHRTSSRLGTRARISWHSLLHCVPLLGALAACGPTDPAAPQQTQGIGQTARALESTLQASAEMPVSTTTPPWSVDSRPTVAAGNGVYLVVWEMEGHDTPDILAVRVRASDGARLDSSPLRIATGSPISDLPSVAFDGANFLVTWTDLSSSPAIVGARVRASDGALLDTAPLRISPPDYLPQYSPTVTFDGTNYLVFWHGYAWIGAGEADHRLQGIRIRPSDGTRIESTSFHVAPEEPAFHAASHGGASLVAWADGGVKAARVDAAGQVLDTTPLSLSPASATQVRVAARAGEFLVLWNEGASVKARRVRASDGALLDSADILVGSSAEFPLSTVWNGASFQATFDGQDYRVLWQATRNGRRELRTTRVSPSGTVEAGAEDWLAAFHAGSAGDWVGIAAQSPAHFLVTYAQYDPSVENNRTRFRLVSPNDCSNDVSPPLVTCPATLQSECAYNDQLAVDMDVGDNCGLQYVSNPPQSRGRPGTWTSSVVAVDIGGNEASCDTEWTVVDTRPPHLSVNGSQSFTLPYGTPFQEPGATGGDSCDGPYLDTFYWPNRIQVSGTVDPQVPGTYTLTYRLTDRSGNTATTTRTVTVLAP</sequence>
<reference evidence="2 3" key="2">
    <citation type="submission" date="2016-12" db="EMBL/GenBank/DDBJ databases">
        <title>Draft Genome Sequence of Cystobacter ferrugineus Strain Cbfe23.</title>
        <authorList>
            <person name="Akbar S."/>
            <person name="Dowd S.E."/>
            <person name="Stevens D.C."/>
        </authorList>
    </citation>
    <scope>NUCLEOTIDE SEQUENCE [LARGE SCALE GENOMIC DNA]</scope>
    <source>
        <strain evidence="2 3">Cbfe23</strain>
    </source>
</reference>
<protein>
    <recommendedName>
        <fullName evidence="1">Pesticidal crystal protein Cry22Aa Ig-like domain-containing protein</fullName>
    </recommendedName>
</protein>
<evidence type="ECO:0000259" key="1">
    <source>
        <dbReference type="Pfam" id="PF16403"/>
    </source>
</evidence>
<dbReference type="STRING" id="83449.BON30_07930"/>
<feature type="domain" description="Pesticidal crystal protein Cry22Aa Ig-like" evidence="1">
    <location>
        <begin position="520"/>
        <end position="596"/>
    </location>
</feature>
<keyword evidence="3" id="KW-1185">Reference proteome</keyword>
<name>A0A1L9BF54_9BACT</name>
<evidence type="ECO:0000313" key="2">
    <source>
        <dbReference type="EMBL" id="OJH40848.1"/>
    </source>
</evidence>
<evidence type="ECO:0000313" key="3">
    <source>
        <dbReference type="Proteomes" id="UP000182229"/>
    </source>
</evidence>
<reference evidence="3" key="1">
    <citation type="submission" date="2016-11" db="EMBL/GenBank/DDBJ databases">
        <authorList>
            <person name="Shukria A."/>
            <person name="Stevens D.C."/>
        </authorList>
    </citation>
    <scope>NUCLEOTIDE SEQUENCE [LARGE SCALE GENOMIC DNA]</scope>
    <source>
        <strain evidence="3">Cbfe23</strain>
    </source>
</reference>
<dbReference type="Proteomes" id="UP000182229">
    <property type="component" value="Unassembled WGS sequence"/>
</dbReference>